<keyword evidence="2" id="KW-1185">Reference proteome</keyword>
<dbReference type="AlphaFoldDB" id="A0A6A6DEU3"/>
<proteinExistence type="predicted"/>
<evidence type="ECO:0000313" key="2">
    <source>
        <dbReference type="Proteomes" id="UP000800200"/>
    </source>
</evidence>
<gene>
    <name evidence="1" type="ORF">K469DRAFT_696565</name>
</gene>
<organism evidence="1 2">
    <name type="scientific">Zopfia rhizophila CBS 207.26</name>
    <dbReference type="NCBI Taxonomy" id="1314779"/>
    <lineage>
        <taxon>Eukaryota</taxon>
        <taxon>Fungi</taxon>
        <taxon>Dikarya</taxon>
        <taxon>Ascomycota</taxon>
        <taxon>Pezizomycotina</taxon>
        <taxon>Dothideomycetes</taxon>
        <taxon>Dothideomycetes incertae sedis</taxon>
        <taxon>Zopfiaceae</taxon>
        <taxon>Zopfia</taxon>
    </lineage>
</organism>
<reference evidence="1" key="1">
    <citation type="journal article" date="2020" name="Stud. Mycol.">
        <title>101 Dothideomycetes genomes: a test case for predicting lifestyles and emergence of pathogens.</title>
        <authorList>
            <person name="Haridas S."/>
            <person name="Albert R."/>
            <person name="Binder M."/>
            <person name="Bloem J."/>
            <person name="Labutti K."/>
            <person name="Salamov A."/>
            <person name="Andreopoulos B."/>
            <person name="Baker S."/>
            <person name="Barry K."/>
            <person name="Bills G."/>
            <person name="Bluhm B."/>
            <person name="Cannon C."/>
            <person name="Castanera R."/>
            <person name="Culley D."/>
            <person name="Daum C."/>
            <person name="Ezra D."/>
            <person name="Gonzalez J."/>
            <person name="Henrissat B."/>
            <person name="Kuo A."/>
            <person name="Liang C."/>
            <person name="Lipzen A."/>
            <person name="Lutzoni F."/>
            <person name="Magnuson J."/>
            <person name="Mondo S."/>
            <person name="Nolan M."/>
            <person name="Ohm R."/>
            <person name="Pangilinan J."/>
            <person name="Park H.-J."/>
            <person name="Ramirez L."/>
            <person name="Alfaro M."/>
            <person name="Sun H."/>
            <person name="Tritt A."/>
            <person name="Yoshinaga Y."/>
            <person name="Zwiers L.-H."/>
            <person name="Turgeon B."/>
            <person name="Goodwin S."/>
            <person name="Spatafora J."/>
            <person name="Crous P."/>
            <person name="Grigoriev I."/>
        </authorList>
    </citation>
    <scope>NUCLEOTIDE SEQUENCE</scope>
    <source>
        <strain evidence="1">CBS 207.26</strain>
    </source>
</reference>
<dbReference type="PANTHER" id="PTHR10039">
    <property type="entry name" value="AMELOGENIN"/>
    <property type="match status" value="1"/>
</dbReference>
<dbReference type="OrthoDB" id="443402at2759"/>
<dbReference type="PANTHER" id="PTHR10039:SF5">
    <property type="entry name" value="NACHT DOMAIN-CONTAINING PROTEIN"/>
    <property type="match status" value="1"/>
</dbReference>
<dbReference type="Proteomes" id="UP000800200">
    <property type="component" value="Unassembled WGS sequence"/>
</dbReference>
<name>A0A6A6DEU3_9PEZI</name>
<evidence type="ECO:0000313" key="1">
    <source>
        <dbReference type="EMBL" id="KAF2177523.1"/>
    </source>
</evidence>
<dbReference type="EMBL" id="ML994687">
    <property type="protein sequence ID" value="KAF2177523.1"/>
    <property type="molecule type" value="Genomic_DNA"/>
</dbReference>
<accession>A0A6A6DEU3</accession>
<sequence length="238" mass="26647">MAQLTKQYPLGSRNIVSESQNKAEGVFLWVEIVVEVLVDRLEDGSDINDLLNKLRSLPTGLRDLYRRMISTMNPDNQRLADEIFQLFTYGIFPFLPTPEASSRPVARLEAKNFCWLRHNTEAGIRIICCGFLEVHRKSQPLSPGTTIILSPAYLTASDLNGSVQFSLGVRTELNRVLAQCMMQEGGRGKTVHTTIKGYYRLSSINFIKCVSCRSPKSGAKALYRFNNLVEQAVPSASN</sequence>
<protein>
    <submittedName>
        <fullName evidence="1">Uncharacterized protein</fullName>
    </submittedName>
</protein>